<protein>
    <submittedName>
        <fullName evidence="1">Uncharacterized protein</fullName>
    </submittedName>
</protein>
<evidence type="ECO:0000313" key="1">
    <source>
        <dbReference type="EMBL" id="KAG9223589.1"/>
    </source>
</evidence>
<dbReference type="Proteomes" id="UP000824881">
    <property type="component" value="Unassembled WGS sequence"/>
</dbReference>
<proteinExistence type="predicted"/>
<dbReference type="EMBL" id="WQMT02000004">
    <property type="protein sequence ID" value="KAG9223589.1"/>
    <property type="molecule type" value="Genomic_DNA"/>
</dbReference>
<keyword evidence="2" id="KW-1185">Reference proteome</keyword>
<organism evidence="1 2">
    <name type="scientific">Pleurotus cornucopiae</name>
    <name type="common">Cornucopia mushroom</name>
    <dbReference type="NCBI Taxonomy" id="5321"/>
    <lineage>
        <taxon>Eukaryota</taxon>
        <taxon>Fungi</taxon>
        <taxon>Dikarya</taxon>
        <taxon>Basidiomycota</taxon>
        <taxon>Agaricomycotina</taxon>
        <taxon>Agaricomycetes</taxon>
        <taxon>Agaricomycetidae</taxon>
        <taxon>Agaricales</taxon>
        <taxon>Pleurotineae</taxon>
        <taxon>Pleurotaceae</taxon>
        <taxon>Pleurotus</taxon>
    </lineage>
</organism>
<reference evidence="1 2" key="1">
    <citation type="journal article" date="2021" name="Appl. Environ. Microbiol.">
        <title>Genetic linkage and physical mapping for an oyster mushroom Pleurotus cornucopiae and QTL analysis for the trait cap color.</title>
        <authorList>
            <person name="Zhang Y."/>
            <person name="Gao W."/>
            <person name="Sonnenberg A."/>
            <person name="Chen Q."/>
            <person name="Zhang J."/>
            <person name="Huang C."/>
        </authorList>
    </citation>
    <scope>NUCLEOTIDE SEQUENCE [LARGE SCALE GENOMIC DNA]</scope>
    <source>
        <strain evidence="1">CCMSSC00406</strain>
    </source>
</reference>
<name>A0ACB7IZ99_PLECO</name>
<gene>
    <name evidence="1" type="ORF">CCMSSC00406_0009220</name>
</gene>
<accession>A0ACB7IZ99</accession>
<comment type="caution">
    <text evidence="1">The sequence shown here is derived from an EMBL/GenBank/DDBJ whole genome shotgun (WGS) entry which is preliminary data.</text>
</comment>
<sequence length="128" mass="14014">MESIDANWIENAGDIATKATRLHAAQKLKAAKLSTDDQAVHLILIVDEIDRGKVPEEVVVRATEVNQPTKRPARGIAKSPSLSSLSTLSHSPSMQSDNEASQTHKVTLFFLPLSPYRLDLTGQQTVNR</sequence>
<evidence type="ECO:0000313" key="2">
    <source>
        <dbReference type="Proteomes" id="UP000824881"/>
    </source>
</evidence>